<comment type="caution">
    <text evidence="1">The sequence shown here is derived from an EMBL/GenBank/DDBJ whole genome shotgun (WGS) entry which is preliminary data.</text>
</comment>
<reference evidence="1 2" key="1">
    <citation type="submission" date="2023-10" db="EMBL/GenBank/DDBJ databases">
        <title>Genome-Wide Identification Analysis in wild type Solanum Pinnatisectum Reveals Some Genes Defensing Phytophthora Infestans.</title>
        <authorList>
            <person name="Sun C."/>
        </authorList>
    </citation>
    <scope>NUCLEOTIDE SEQUENCE [LARGE SCALE GENOMIC DNA]</scope>
    <source>
        <strain evidence="1">LQN</strain>
        <tissue evidence="1">Leaf</tissue>
    </source>
</reference>
<dbReference type="Pfam" id="PF14223">
    <property type="entry name" value="Retrotran_gag_2"/>
    <property type="match status" value="1"/>
</dbReference>
<protein>
    <submittedName>
        <fullName evidence="1">Uncharacterized protein</fullName>
    </submittedName>
</protein>
<sequence>MCWLKNVPLNQQMQLMRRSRPMINGSRLMRWQGYIIASIANVLKHQHQSMASAYDMLKSLKEMFGEQNCAAKQTAMKALLTTKMVEGSPVKDHMLKMMSYMNELEILGIVIDKKSQVEMIQQTLSDSFQQFRLNYNMKKIGLSLAKLLNELTVAESIIKQQTPLPVA</sequence>
<proteinExistence type="predicted"/>
<dbReference type="Proteomes" id="UP001311915">
    <property type="component" value="Unassembled WGS sequence"/>
</dbReference>
<keyword evidence="2" id="KW-1185">Reference proteome</keyword>
<dbReference type="EMBL" id="JAWPEI010000005">
    <property type="protein sequence ID" value="KAK4727159.1"/>
    <property type="molecule type" value="Genomic_DNA"/>
</dbReference>
<evidence type="ECO:0000313" key="1">
    <source>
        <dbReference type="EMBL" id="KAK4727159.1"/>
    </source>
</evidence>
<accession>A0AAV9LRL0</accession>
<dbReference type="AlphaFoldDB" id="A0AAV9LRL0"/>
<gene>
    <name evidence="1" type="ORF">R3W88_032076</name>
</gene>
<evidence type="ECO:0000313" key="2">
    <source>
        <dbReference type="Proteomes" id="UP001311915"/>
    </source>
</evidence>
<organism evidence="1 2">
    <name type="scientific">Solanum pinnatisectum</name>
    <name type="common">tansyleaf nightshade</name>
    <dbReference type="NCBI Taxonomy" id="50273"/>
    <lineage>
        <taxon>Eukaryota</taxon>
        <taxon>Viridiplantae</taxon>
        <taxon>Streptophyta</taxon>
        <taxon>Embryophyta</taxon>
        <taxon>Tracheophyta</taxon>
        <taxon>Spermatophyta</taxon>
        <taxon>Magnoliopsida</taxon>
        <taxon>eudicotyledons</taxon>
        <taxon>Gunneridae</taxon>
        <taxon>Pentapetalae</taxon>
        <taxon>asterids</taxon>
        <taxon>lamiids</taxon>
        <taxon>Solanales</taxon>
        <taxon>Solanaceae</taxon>
        <taxon>Solanoideae</taxon>
        <taxon>Solaneae</taxon>
        <taxon>Solanum</taxon>
    </lineage>
</organism>
<name>A0AAV9LRL0_9SOLN</name>